<dbReference type="RefSeq" id="WP_162643203.1">
    <property type="nucleotide sequence ID" value="NZ_CP048286.1"/>
</dbReference>
<evidence type="ECO:0000313" key="1">
    <source>
        <dbReference type="EMBL" id="QHW33224.1"/>
    </source>
</evidence>
<dbReference type="EMBL" id="CP048286">
    <property type="protein sequence ID" value="QHW33224.1"/>
    <property type="molecule type" value="Genomic_DNA"/>
</dbReference>
<sequence length="112" mass="12939">MGIYEGFKIRKDAGEILKIEELSTDILKTMFIDEEISDYMISKLFDVKESKISYQRKKHGITIRNSILDDLLLAKSEDSREKNIAVKKQLLVEQNITMISKAITHFTLGMNQ</sequence>
<evidence type="ECO:0000313" key="2">
    <source>
        <dbReference type="Proteomes" id="UP000479114"/>
    </source>
</evidence>
<dbReference type="AlphaFoldDB" id="A0A6C0P3W8"/>
<name>A0A6C0P3W8_9BACL</name>
<dbReference type="KEGG" id="prz:GZH47_22170"/>
<protein>
    <submittedName>
        <fullName evidence="1">Uncharacterized protein</fullName>
    </submittedName>
</protein>
<proteinExistence type="predicted"/>
<reference evidence="1 2" key="1">
    <citation type="submission" date="2020-02" db="EMBL/GenBank/DDBJ databases">
        <title>Paenibacillus sp. nov., isolated from rhizosphere soil of tomato.</title>
        <authorList>
            <person name="Weon H.-Y."/>
            <person name="Lee S.A."/>
        </authorList>
    </citation>
    <scope>NUCLEOTIDE SEQUENCE [LARGE SCALE GENOMIC DNA]</scope>
    <source>
        <strain evidence="1 2">14171R-81</strain>
    </source>
</reference>
<organism evidence="1 2">
    <name type="scientific">Paenibacillus rhizovicinus</name>
    <dbReference type="NCBI Taxonomy" id="2704463"/>
    <lineage>
        <taxon>Bacteria</taxon>
        <taxon>Bacillati</taxon>
        <taxon>Bacillota</taxon>
        <taxon>Bacilli</taxon>
        <taxon>Bacillales</taxon>
        <taxon>Paenibacillaceae</taxon>
        <taxon>Paenibacillus</taxon>
    </lineage>
</organism>
<accession>A0A6C0P3W8</accession>
<dbReference type="Proteomes" id="UP000479114">
    <property type="component" value="Chromosome"/>
</dbReference>
<keyword evidence="2" id="KW-1185">Reference proteome</keyword>
<gene>
    <name evidence="1" type="ORF">GZH47_22170</name>
</gene>